<evidence type="ECO:0000256" key="2">
    <source>
        <dbReference type="ARBA" id="ARBA00023242"/>
    </source>
</evidence>
<dbReference type="PANTHER" id="PTHR15111:SF0">
    <property type="entry name" value="UNCONVENTIONAL PREFOLDIN RPB5 INTERACTOR 1"/>
    <property type="match status" value="1"/>
</dbReference>
<keyword evidence="2" id="KW-0539">Nucleus</keyword>
<dbReference type="PANTHER" id="PTHR15111">
    <property type="entry name" value="RNA POLYMERASE II SUBUNIT 5-MEDIATING PROTEIN NNX3"/>
    <property type="match status" value="1"/>
</dbReference>
<dbReference type="InterPro" id="IPR024325">
    <property type="entry name" value="DUF3835"/>
</dbReference>
<feature type="compositionally biased region" description="Low complexity" evidence="5">
    <location>
        <begin position="290"/>
        <end position="300"/>
    </location>
</feature>
<dbReference type="OMA" id="LNARGMW"/>
<comment type="subcellular location">
    <subcellularLocation>
        <location evidence="1">Nucleus</location>
    </subcellularLocation>
</comment>
<dbReference type="InterPro" id="IPR052255">
    <property type="entry name" value="RNA_pol_II_subunit5-mediator"/>
</dbReference>
<feature type="compositionally biased region" description="Basic and acidic residues" evidence="5">
    <location>
        <begin position="659"/>
        <end position="672"/>
    </location>
</feature>
<sequence>MQGLPNHSFHPATIPQTQHLLDDPPSGSKDRGAMDPEEQAAVNFYRARLEDQLRSLRDSLDQWRNYKKEYAALQEKISDLPKKTTRDIRVPFGKFASIPGTLIHTNEITVLLGENWFVERSAHEAAEIIGRRIEYVEETVKKVEGEMEGVRERLGAFQELERQTVGDVNEVGEPIVEITEELDDEGNVVKASTSGKGRGEVGKLLDLTGGENDKAQSYEDLDELMAELEREEEEEETLRQNTATNGAITLEREETKSKPDPVPKAAVMTTHATLSKTTTPVSPIQSKEASSVSMDSPSVSHSEDATGDSDDDDGGDWDVSRPSDLQQMNDLMSQIYGDDEQEWDEDAEERSSDDDLEEDEYGRVRGLMRNIIPPGQPGALGVVHTGRIERIGAILPDPEARVGVVEEPMAAVENDAKKETENESKEKKKVKFAKKLDIQTKKSPKQKPTHTEKEPAKGVLKKSSPPPEVVKTVADTVVERAPPTMAESVVERMLTEPKAPEVGRIKVSRFKKERSAGPPAVMETVVESPQSAPSQPKIQLLPPTTPQPKAVANEVVECPIMSQVTERTPPPPAAAPTAPAAPSAVKQRIAAAKVQKALETTAAWNGSHKSEHKKAQEAADAEAKEKATAEKEVAKKQKEDEAWEVVAKPKKVSKFKQQQLKEQEEKEGEEKTGSNGTEVEVTNGHGATDGDVADSTESTPMTNGDSNGEATEEDPKLKDDDKPSNPVKGAVMEREPPPPEPLDSDEDLSLEPTIHYKEIAAQYHKLRERRIQREGGYVKPEEDDAVTHWDLEEEAESAVEYDGTPKKKVSRFKAARMGRKVDLEKLEGEIEFK</sequence>
<reference evidence="7 8" key="1">
    <citation type="journal article" date="2011" name="J. Gen. Appl. Microbiol.">
        <title>Draft genome sequencing of the enigmatic yeast Saitoella complicata.</title>
        <authorList>
            <person name="Nishida H."/>
            <person name="Hamamoto M."/>
            <person name="Sugiyama J."/>
        </authorList>
    </citation>
    <scope>NUCLEOTIDE SEQUENCE [LARGE SCALE GENOMIC DNA]</scope>
    <source>
        <strain evidence="7 8">NRRL Y-17804</strain>
    </source>
</reference>
<feature type="region of interest" description="Disordered" evidence="5">
    <location>
        <begin position="602"/>
        <end position="752"/>
    </location>
</feature>
<gene>
    <name evidence="7" type="ORF">G7K_3420-t1</name>
</gene>
<feature type="region of interest" description="Disordered" evidence="5">
    <location>
        <begin position="564"/>
        <end position="587"/>
    </location>
</feature>
<dbReference type="GO" id="GO:0000122">
    <property type="term" value="P:negative regulation of transcription by RNA polymerase II"/>
    <property type="evidence" value="ECO:0007669"/>
    <property type="project" value="TreeGrafter"/>
</dbReference>
<feature type="domain" description="DUF3835" evidence="6">
    <location>
        <begin position="560"/>
        <end position="660"/>
    </location>
</feature>
<name>A0A0E9NHA6_SAICN</name>
<evidence type="ECO:0000259" key="6">
    <source>
        <dbReference type="Pfam" id="PF12927"/>
    </source>
</evidence>
<feature type="compositionally biased region" description="Polar residues" evidence="5">
    <location>
        <begin position="695"/>
        <end position="709"/>
    </location>
</feature>
<dbReference type="AlphaFoldDB" id="A0A0E9NHA6"/>
<dbReference type="Gene3D" id="1.10.287.370">
    <property type="match status" value="1"/>
</dbReference>
<feature type="compositionally biased region" description="Polar residues" evidence="5">
    <location>
        <begin position="323"/>
        <end position="332"/>
    </location>
</feature>
<feature type="region of interest" description="Disordered" evidence="5">
    <location>
        <begin position="1"/>
        <end position="35"/>
    </location>
</feature>
<feature type="compositionally biased region" description="Acidic residues" evidence="5">
    <location>
        <begin position="305"/>
        <end position="316"/>
    </location>
</feature>
<evidence type="ECO:0000313" key="7">
    <source>
        <dbReference type="EMBL" id="GAO49267.1"/>
    </source>
</evidence>
<feature type="coiled-coil region" evidence="4">
    <location>
        <begin position="46"/>
        <end position="76"/>
    </location>
</feature>
<evidence type="ECO:0000256" key="1">
    <source>
        <dbReference type="ARBA" id="ARBA00004123"/>
    </source>
</evidence>
<evidence type="ECO:0000313" key="8">
    <source>
        <dbReference type="Proteomes" id="UP000033140"/>
    </source>
</evidence>
<dbReference type="Proteomes" id="UP000033140">
    <property type="component" value="Unassembled WGS sequence"/>
</dbReference>
<dbReference type="SUPFAM" id="SSF46579">
    <property type="entry name" value="Prefoldin"/>
    <property type="match status" value="1"/>
</dbReference>
<dbReference type="STRING" id="698492.A0A0E9NHA6"/>
<dbReference type="GO" id="GO:0005634">
    <property type="term" value="C:nucleus"/>
    <property type="evidence" value="ECO:0007669"/>
    <property type="project" value="UniProtKB-SubCell"/>
</dbReference>
<comment type="similarity">
    <text evidence="3">Belongs to the RNA polymerase II subunit 5-mediating protein family.</text>
</comment>
<feature type="compositionally biased region" description="Basic and acidic residues" evidence="5">
    <location>
        <begin position="414"/>
        <end position="426"/>
    </location>
</feature>
<dbReference type="CDD" id="cd23159">
    <property type="entry name" value="Prefoldin_URI1"/>
    <property type="match status" value="1"/>
</dbReference>
<feature type="region of interest" description="Disordered" evidence="5">
    <location>
        <begin position="228"/>
        <end position="359"/>
    </location>
</feature>
<dbReference type="Pfam" id="PF02996">
    <property type="entry name" value="Prefoldin"/>
    <property type="match status" value="1"/>
</dbReference>
<dbReference type="InterPro" id="IPR009053">
    <property type="entry name" value="Prefoldin"/>
</dbReference>
<feature type="compositionally biased region" description="Acidic residues" evidence="5">
    <location>
        <begin position="337"/>
        <end position="359"/>
    </location>
</feature>
<feature type="compositionally biased region" description="Basic and acidic residues" evidence="5">
    <location>
        <begin position="250"/>
        <end position="261"/>
    </location>
</feature>
<feature type="compositionally biased region" description="Basic and acidic residues" evidence="5">
    <location>
        <begin position="713"/>
        <end position="723"/>
    </location>
</feature>
<keyword evidence="8" id="KW-1185">Reference proteome</keyword>
<dbReference type="EMBL" id="BACD03000021">
    <property type="protein sequence ID" value="GAO49267.1"/>
    <property type="molecule type" value="Genomic_DNA"/>
</dbReference>
<protein>
    <recommendedName>
        <fullName evidence="6">DUF3835 domain-containing protein</fullName>
    </recommendedName>
</protein>
<organism evidence="7 8">
    <name type="scientific">Saitoella complicata (strain BCRC 22490 / CBS 7301 / JCM 7358 / NBRC 10748 / NRRL Y-17804)</name>
    <dbReference type="NCBI Taxonomy" id="698492"/>
    <lineage>
        <taxon>Eukaryota</taxon>
        <taxon>Fungi</taxon>
        <taxon>Dikarya</taxon>
        <taxon>Ascomycota</taxon>
        <taxon>Taphrinomycotina</taxon>
        <taxon>Taphrinomycotina incertae sedis</taxon>
        <taxon>Saitoella</taxon>
    </lineage>
</organism>
<evidence type="ECO:0000256" key="4">
    <source>
        <dbReference type="SAM" id="Coils"/>
    </source>
</evidence>
<feature type="domain" description="DUF3835" evidence="6">
    <location>
        <begin position="730"/>
        <end position="817"/>
    </location>
</feature>
<proteinExistence type="inferred from homology"/>
<dbReference type="Pfam" id="PF12927">
    <property type="entry name" value="DUF3835"/>
    <property type="match status" value="2"/>
</dbReference>
<feature type="region of interest" description="Disordered" evidence="5">
    <location>
        <begin position="412"/>
        <end position="468"/>
    </location>
</feature>
<dbReference type="GO" id="GO:0003714">
    <property type="term" value="F:transcription corepressor activity"/>
    <property type="evidence" value="ECO:0007669"/>
    <property type="project" value="TreeGrafter"/>
</dbReference>
<dbReference type="GO" id="GO:0003682">
    <property type="term" value="F:chromatin binding"/>
    <property type="evidence" value="ECO:0007669"/>
    <property type="project" value="TreeGrafter"/>
</dbReference>
<evidence type="ECO:0000256" key="3">
    <source>
        <dbReference type="ARBA" id="ARBA00038295"/>
    </source>
</evidence>
<comment type="caution">
    <text evidence="7">The sequence shown here is derived from an EMBL/GenBank/DDBJ whole genome shotgun (WGS) entry which is preliminary data.</text>
</comment>
<feature type="compositionally biased region" description="Low complexity" evidence="5">
    <location>
        <begin position="575"/>
        <end position="584"/>
    </location>
</feature>
<keyword evidence="4" id="KW-0175">Coiled coil</keyword>
<feature type="compositionally biased region" description="Basic and acidic residues" evidence="5">
    <location>
        <begin position="613"/>
        <end position="640"/>
    </location>
</feature>
<feature type="compositionally biased region" description="Polar residues" evidence="5">
    <location>
        <begin position="270"/>
        <end position="289"/>
    </location>
</feature>
<dbReference type="GO" id="GO:0019212">
    <property type="term" value="F:phosphatase inhibitor activity"/>
    <property type="evidence" value="ECO:0007669"/>
    <property type="project" value="TreeGrafter"/>
</dbReference>
<dbReference type="InterPro" id="IPR004127">
    <property type="entry name" value="Prefoldin_subunit_alpha"/>
</dbReference>
<reference evidence="7 8" key="3">
    <citation type="journal article" date="2015" name="Genome Announc.">
        <title>Draft Genome Sequence of the Archiascomycetous Yeast Saitoella complicata.</title>
        <authorList>
            <person name="Yamauchi K."/>
            <person name="Kondo S."/>
            <person name="Hamamoto M."/>
            <person name="Takahashi Y."/>
            <person name="Ogura Y."/>
            <person name="Hayashi T."/>
            <person name="Nishida H."/>
        </authorList>
    </citation>
    <scope>NUCLEOTIDE SEQUENCE [LARGE SCALE GENOMIC DNA]</scope>
    <source>
        <strain evidence="7 8">NRRL Y-17804</strain>
    </source>
</reference>
<reference evidence="7 8" key="2">
    <citation type="journal article" date="2014" name="J. Gen. Appl. Microbiol.">
        <title>The early diverging ascomycetous budding yeast Saitoella complicata has three histone deacetylases belonging to the Clr6, Hos2, and Rpd3 lineages.</title>
        <authorList>
            <person name="Nishida H."/>
            <person name="Matsumoto T."/>
            <person name="Kondo S."/>
            <person name="Hamamoto M."/>
            <person name="Yoshikawa H."/>
        </authorList>
    </citation>
    <scope>NUCLEOTIDE SEQUENCE [LARGE SCALE GENOMIC DNA]</scope>
    <source>
        <strain evidence="7 8">NRRL Y-17804</strain>
    </source>
</reference>
<feature type="compositionally biased region" description="Polar residues" evidence="5">
    <location>
        <begin position="527"/>
        <end position="537"/>
    </location>
</feature>
<accession>A0A0E9NHA6</accession>
<evidence type="ECO:0000256" key="5">
    <source>
        <dbReference type="SAM" id="MobiDB-lite"/>
    </source>
</evidence>
<feature type="region of interest" description="Disordered" evidence="5">
    <location>
        <begin position="526"/>
        <end position="546"/>
    </location>
</feature>